<evidence type="ECO:0000313" key="1">
    <source>
        <dbReference type="EMBL" id="OXU17775.1"/>
    </source>
</evidence>
<sequence>MRLTCQEQQYWCITLTTRIEYTSHEIQKVNPTEKQFPTTIQKRSALHGFIGSLSKSLFGTLLEADGEYLTDQINQLFKGQLKLAKIAKEDAHIVKHKISSIESQFNETRKILNETIQEYRMNARKLNDLDDI</sequence>
<dbReference type="Proteomes" id="UP000215335">
    <property type="component" value="Unassembled WGS sequence"/>
</dbReference>
<name>A0A232EHF2_9HYME</name>
<dbReference type="OrthoDB" id="7697589at2759"/>
<gene>
    <name evidence="1" type="ORF">TSAR_015461</name>
</gene>
<proteinExistence type="predicted"/>
<dbReference type="EMBL" id="NNAY01004521">
    <property type="protein sequence ID" value="OXU17775.1"/>
    <property type="molecule type" value="Genomic_DNA"/>
</dbReference>
<evidence type="ECO:0000313" key="2">
    <source>
        <dbReference type="Proteomes" id="UP000215335"/>
    </source>
</evidence>
<reference evidence="1 2" key="1">
    <citation type="journal article" date="2017" name="Curr. Biol.">
        <title>The Evolution of Venom by Co-option of Single-Copy Genes.</title>
        <authorList>
            <person name="Martinson E.O."/>
            <person name="Mrinalini"/>
            <person name="Kelkar Y.D."/>
            <person name="Chang C.H."/>
            <person name="Werren J.H."/>
        </authorList>
    </citation>
    <scope>NUCLEOTIDE SEQUENCE [LARGE SCALE GENOMIC DNA]</scope>
    <source>
        <strain evidence="1 2">Alberta</strain>
        <tissue evidence="1">Whole body</tissue>
    </source>
</reference>
<organism evidence="1 2">
    <name type="scientific">Trichomalopsis sarcophagae</name>
    <dbReference type="NCBI Taxonomy" id="543379"/>
    <lineage>
        <taxon>Eukaryota</taxon>
        <taxon>Metazoa</taxon>
        <taxon>Ecdysozoa</taxon>
        <taxon>Arthropoda</taxon>
        <taxon>Hexapoda</taxon>
        <taxon>Insecta</taxon>
        <taxon>Pterygota</taxon>
        <taxon>Neoptera</taxon>
        <taxon>Endopterygota</taxon>
        <taxon>Hymenoptera</taxon>
        <taxon>Apocrita</taxon>
        <taxon>Proctotrupomorpha</taxon>
        <taxon>Chalcidoidea</taxon>
        <taxon>Pteromalidae</taxon>
        <taxon>Pteromalinae</taxon>
        <taxon>Trichomalopsis</taxon>
    </lineage>
</organism>
<dbReference type="AlphaFoldDB" id="A0A232EHF2"/>
<keyword evidence="2" id="KW-1185">Reference proteome</keyword>
<protein>
    <submittedName>
        <fullName evidence="1">Uncharacterized protein</fullName>
    </submittedName>
</protein>
<comment type="caution">
    <text evidence="1">The sequence shown here is derived from an EMBL/GenBank/DDBJ whole genome shotgun (WGS) entry which is preliminary data.</text>
</comment>
<accession>A0A232EHF2</accession>